<feature type="chain" id="PRO_5005540064" description="Secreted protein" evidence="1">
    <location>
        <begin position="21"/>
        <end position="177"/>
    </location>
</feature>
<dbReference type="AlphaFoldDB" id="A0A0L0HLV5"/>
<keyword evidence="1" id="KW-0732">Signal</keyword>
<dbReference type="OrthoDB" id="10429019at2759"/>
<reference evidence="2 3" key="1">
    <citation type="submission" date="2009-08" db="EMBL/GenBank/DDBJ databases">
        <title>The Genome Sequence of Spizellomyces punctatus strain DAOM BR117.</title>
        <authorList>
            <consortium name="The Broad Institute Genome Sequencing Platform"/>
            <person name="Russ C."/>
            <person name="Cuomo C."/>
            <person name="Shea T."/>
            <person name="Young S.K."/>
            <person name="Zeng Q."/>
            <person name="Koehrsen M."/>
            <person name="Haas B."/>
            <person name="Borodovsky M."/>
            <person name="Guigo R."/>
            <person name="Alvarado L."/>
            <person name="Berlin A."/>
            <person name="Bochicchio J."/>
            <person name="Borenstein D."/>
            <person name="Chapman S."/>
            <person name="Chen Z."/>
            <person name="Engels R."/>
            <person name="Freedman E."/>
            <person name="Gellesch M."/>
            <person name="Goldberg J."/>
            <person name="Griggs A."/>
            <person name="Gujja S."/>
            <person name="Heiman D."/>
            <person name="Hepburn T."/>
            <person name="Howarth C."/>
            <person name="Jen D."/>
            <person name="Larson L."/>
            <person name="Lewis B."/>
            <person name="Mehta T."/>
            <person name="Park D."/>
            <person name="Pearson M."/>
            <person name="Roberts A."/>
            <person name="Saif S."/>
            <person name="Shenoy N."/>
            <person name="Sisk P."/>
            <person name="Stolte C."/>
            <person name="Sykes S."/>
            <person name="Thomson T."/>
            <person name="Walk T."/>
            <person name="White J."/>
            <person name="Yandava C."/>
            <person name="Burger G."/>
            <person name="Gray M.W."/>
            <person name="Holland P.W.H."/>
            <person name="King N."/>
            <person name="Lang F.B.F."/>
            <person name="Roger A.J."/>
            <person name="Ruiz-Trillo I."/>
            <person name="Lander E."/>
            <person name="Nusbaum C."/>
        </authorList>
    </citation>
    <scope>NUCLEOTIDE SEQUENCE [LARGE SCALE GENOMIC DNA]</scope>
    <source>
        <strain evidence="2 3">DAOM BR117</strain>
    </source>
</reference>
<dbReference type="EMBL" id="KQ257454">
    <property type="protein sequence ID" value="KND01895.1"/>
    <property type="molecule type" value="Genomic_DNA"/>
</dbReference>
<feature type="signal peptide" evidence="1">
    <location>
        <begin position="1"/>
        <end position="20"/>
    </location>
</feature>
<sequence>MTRLAALVCLSLAAAGSVTAQSGCPKKLQDANWACETNFQTARANLTYPSSGYDALFKTFATCNCETFAEYPTREALIAVCPSIWGEGNKDNYPKFKEACASGAYNNVLTTLKYTLSVQQGNGTAARYNAPFQNAEGKVVSGSSAPILANDAGKLAKGLFAAAAASAGVASLILTVM</sequence>
<dbReference type="InParanoid" id="A0A0L0HLV5"/>
<evidence type="ECO:0008006" key="4">
    <source>
        <dbReference type="Google" id="ProtNLM"/>
    </source>
</evidence>
<organism evidence="2 3">
    <name type="scientific">Spizellomyces punctatus (strain DAOM BR117)</name>
    <dbReference type="NCBI Taxonomy" id="645134"/>
    <lineage>
        <taxon>Eukaryota</taxon>
        <taxon>Fungi</taxon>
        <taxon>Fungi incertae sedis</taxon>
        <taxon>Chytridiomycota</taxon>
        <taxon>Chytridiomycota incertae sedis</taxon>
        <taxon>Chytridiomycetes</taxon>
        <taxon>Spizellomycetales</taxon>
        <taxon>Spizellomycetaceae</taxon>
        <taxon>Spizellomyces</taxon>
    </lineage>
</organism>
<proteinExistence type="predicted"/>
<keyword evidence="3" id="KW-1185">Reference proteome</keyword>
<protein>
    <recommendedName>
        <fullName evidence="4">Secreted protein</fullName>
    </recommendedName>
</protein>
<dbReference type="GeneID" id="27687185"/>
<evidence type="ECO:0000256" key="1">
    <source>
        <dbReference type="SAM" id="SignalP"/>
    </source>
</evidence>
<evidence type="ECO:0000313" key="3">
    <source>
        <dbReference type="Proteomes" id="UP000053201"/>
    </source>
</evidence>
<accession>A0A0L0HLV5</accession>
<dbReference type="Proteomes" id="UP000053201">
    <property type="component" value="Unassembled WGS sequence"/>
</dbReference>
<evidence type="ECO:0000313" key="2">
    <source>
        <dbReference type="EMBL" id="KND01895.1"/>
    </source>
</evidence>
<name>A0A0L0HLV5_SPIPD</name>
<dbReference type="VEuPathDB" id="FungiDB:SPPG_03681"/>
<dbReference type="RefSeq" id="XP_016609934.1">
    <property type="nucleotide sequence ID" value="XM_016751942.1"/>
</dbReference>
<gene>
    <name evidence="2" type="ORF">SPPG_03681</name>
</gene>